<evidence type="ECO:0000259" key="1">
    <source>
        <dbReference type="PROSITE" id="PS50076"/>
    </source>
</evidence>
<dbReference type="Proteomes" id="UP000765160">
    <property type="component" value="Unassembled WGS sequence"/>
</dbReference>
<dbReference type="InterPro" id="IPR001623">
    <property type="entry name" value="DnaJ_domain"/>
</dbReference>
<sequence length="329" mass="34638">MDKPLRFLGAAPAEGAATLAARLGPDVQVMQLGAVAALLQPGDAPLRRLFIKRDRAALLRQLKTVQTRLETACQAGPFLACDPGAATCPQAELRTLLEAAAEDMAAALARFGRRHQWDVILRWAPEAILREHRMAMVASGAGMAVAIKDVLAREVAQRTEALRRVLAPQVIAIAEQAPCAGDGEAGATVIIRAGADAAIETALSALPESATRHASCDLRGPLPPLAIGALRIARTEPKAVAAAWELLGLPERLEPAELTRLWRGLAAALHPDRQGPRADAAAMAEASAAYRLLRQEVVRQGDGPLDRTAVLARAGSYLALPDPLAAEAA</sequence>
<organism evidence="2 3">
    <name type="scientific">Falsiroseomonas frigidaquae</name>
    <dbReference type="NCBI Taxonomy" id="487318"/>
    <lineage>
        <taxon>Bacteria</taxon>
        <taxon>Pseudomonadati</taxon>
        <taxon>Pseudomonadota</taxon>
        <taxon>Alphaproteobacteria</taxon>
        <taxon>Acetobacterales</taxon>
        <taxon>Roseomonadaceae</taxon>
        <taxon>Falsiroseomonas</taxon>
    </lineage>
</organism>
<dbReference type="SUPFAM" id="SSF46565">
    <property type="entry name" value="Chaperone J-domain"/>
    <property type="match status" value="1"/>
</dbReference>
<dbReference type="InterPro" id="IPR036869">
    <property type="entry name" value="J_dom_sf"/>
</dbReference>
<reference evidence="2 3" key="1">
    <citation type="submission" date="2020-03" db="EMBL/GenBank/DDBJ databases">
        <title>Roseomonas selenitidurans sp. nov. isolated from soil.</title>
        <authorList>
            <person name="Liu H."/>
        </authorList>
    </citation>
    <scope>NUCLEOTIDE SEQUENCE [LARGE SCALE GENOMIC DNA]</scope>
    <source>
        <strain evidence="2 3">JCM 15073</strain>
    </source>
</reference>
<proteinExistence type="predicted"/>
<dbReference type="RefSeq" id="WP_168048099.1">
    <property type="nucleotide sequence ID" value="NZ_JAATJR010000002.1"/>
</dbReference>
<evidence type="ECO:0000313" key="2">
    <source>
        <dbReference type="EMBL" id="NKE44249.1"/>
    </source>
</evidence>
<dbReference type="Gene3D" id="1.10.287.110">
    <property type="entry name" value="DnaJ domain"/>
    <property type="match status" value="1"/>
</dbReference>
<dbReference type="PROSITE" id="PS50076">
    <property type="entry name" value="DNAJ_2"/>
    <property type="match status" value="1"/>
</dbReference>
<name>A0ABX1EUC9_9PROT</name>
<evidence type="ECO:0000313" key="3">
    <source>
        <dbReference type="Proteomes" id="UP000765160"/>
    </source>
</evidence>
<protein>
    <recommendedName>
        <fullName evidence="1">J domain-containing protein</fullName>
    </recommendedName>
</protein>
<dbReference type="EMBL" id="JAAVTX010000002">
    <property type="protein sequence ID" value="NKE44249.1"/>
    <property type="molecule type" value="Genomic_DNA"/>
</dbReference>
<dbReference type="Pfam" id="PF06386">
    <property type="entry name" value="GvpL_GvpF"/>
    <property type="match status" value="1"/>
</dbReference>
<gene>
    <name evidence="2" type="ORF">HB662_05635</name>
</gene>
<dbReference type="InterPro" id="IPR009430">
    <property type="entry name" value="GvpL/GvpF"/>
</dbReference>
<feature type="domain" description="J" evidence="1">
    <location>
        <begin position="242"/>
        <end position="309"/>
    </location>
</feature>
<keyword evidence="3" id="KW-1185">Reference proteome</keyword>
<comment type="caution">
    <text evidence="2">The sequence shown here is derived from an EMBL/GenBank/DDBJ whole genome shotgun (WGS) entry which is preliminary data.</text>
</comment>
<accession>A0ABX1EUC9</accession>